<feature type="domain" description="SLH" evidence="12">
    <location>
        <begin position="1351"/>
        <end position="1409"/>
    </location>
</feature>
<dbReference type="Gene3D" id="2.60.40.1190">
    <property type="match status" value="1"/>
</dbReference>
<evidence type="ECO:0000256" key="7">
    <source>
        <dbReference type="ARBA" id="ARBA00023326"/>
    </source>
</evidence>
<reference evidence="14 15" key="1">
    <citation type="submission" date="2016-11" db="EMBL/GenBank/DDBJ databases">
        <authorList>
            <person name="Varghese N."/>
            <person name="Submissions S."/>
        </authorList>
    </citation>
    <scope>NUCLEOTIDE SEQUENCE [LARGE SCALE GENOMIC DNA]</scope>
    <source>
        <strain evidence="14 15">DSM 19027</strain>
    </source>
</reference>
<feature type="signal peptide" evidence="11">
    <location>
        <begin position="1"/>
        <end position="24"/>
    </location>
</feature>
<feature type="chain" id="PRO_5039604118" description="Beta-xylanase" evidence="11">
    <location>
        <begin position="25"/>
        <end position="1468"/>
    </location>
</feature>
<dbReference type="InterPro" id="IPR010502">
    <property type="entry name" value="Carb-bd_dom_fam9"/>
</dbReference>
<dbReference type="PROSITE" id="PS51760">
    <property type="entry name" value="GH10_2"/>
    <property type="match status" value="1"/>
</dbReference>
<dbReference type="SUPFAM" id="SSF49785">
    <property type="entry name" value="Galactose-binding domain-like"/>
    <property type="match status" value="3"/>
</dbReference>
<evidence type="ECO:0000256" key="4">
    <source>
        <dbReference type="ARBA" id="ARBA00022801"/>
    </source>
</evidence>
<evidence type="ECO:0000259" key="12">
    <source>
        <dbReference type="PROSITE" id="PS51272"/>
    </source>
</evidence>
<dbReference type="Pfam" id="PF00395">
    <property type="entry name" value="SLH"/>
    <property type="match status" value="3"/>
</dbReference>
<keyword evidence="3" id="KW-0677">Repeat</keyword>
<dbReference type="SMART" id="SM00633">
    <property type="entry name" value="Glyco_10"/>
    <property type="match status" value="1"/>
</dbReference>
<evidence type="ECO:0000256" key="8">
    <source>
        <dbReference type="PROSITE-ProRule" id="PRU10061"/>
    </source>
</evidence>
<dbReference type="Pfam" id="PF00331">
    <property type="entry name" value="Glyco_hydro_10"/>
    <property type="match status" value="1"/>
</dbReference>
<dbReference type="PANTHER" id="PTHR31490:SF90">
    <property type="entry name" value="ENDO-1,4-BETA-XYLANASE A"/>
    <property type="match status" value="1"/>
</dbReference>
<proteinExistence type="inferred from homology"/>
<dbReference type="InterPro" id="IPR001000">
    <property type="entry name" value="GH10_dom"/>
</dbReference>
<evidence type="ECO:0000313" key="15">
    <source>
        <dbReference type="Proteomes" id="UP000324781"/>
    </source>
</evidence>
<feature type="active site" description="Nucleophile" evidence="8">
    <location>
        <position position="772"/>
    </location>
</feature>
<dbReference type="InterPro" id="IPR017853">
    <property type="entry name" value="GH"/>
</dbReference>
<dbReference type="RefSeq" id="WP_207706790.1">
    <property type="nucleotide sequence ID" value="NZ_FQZP01000006.1"/>
</dbReference>
<comment type="similarity">
    <text evidence="1 9">Belongs to the glycosyl hydrolase 10 (cellulase F) family.</text>
</comment>
<comment type="catalytic activity">
    <reaction evidence="9">
        <text>Endohydrolysis of (1-&gt;4)-beta-D-xylosidic linkages in xylans.</text>
        <dbReference type="EC" id="3.2.1.8"/>
    </reaction>
</comment>
<gene>
    <name evidence="14" type="ORF">SAMN05444373_100680</name>
</gene>
<keyword evidence="6 9" id="KW-0326">Glycosidase</keyword>
<dbReference type="Pfam" id="PF06452">
    <property type="entry name" value="CBM9_1"/>
    <property type="match status" value="1"/>
</dbReference>
<dbReference type="PANTHER" id="PTHR31490">
    <property type="entry name" value="GLYCOSYL HYDROLASE"/>
    <property type="match status" value="1"/>
</dbReference>
<keyword evidence="2 11" id="KW-0732">Signal</keyword>
<accession>A0A1M6D3V1</accession>
<keyword evidence="14" id="KW-0858">Xylan degradation</keyword>
<dbReference type="Pfam" id="PF02018">
    <property type="entry name" value="CBM_4_9"/>
    <property type="match status" value="2"/>
</dbReference>
<dbReference type="InterPro" id="IPR008979">
    <property type="entry name" value="Galactose-bd-like_sf"/>
</dbReference>
<dbReference type="Gene3D" id="3.20.20.80">
    <property type="entry name" value="Glycosidases"/>
    <property type="match status" value="1"/>
</dbReference>
<dbReference type="InterPro" id="IPR003305">
    <property type="entry name" value="CenC_carb-bd"/>
</dbReference>
<dbReference type="PROSITE" id="PS00591">
    <property type="entry name" value="GH10_1"/>
    <property type="match status" value="1"/>
</dbReference>
<dbReference type="Gene3D" id="2.60.120.260">
    <property type="entry name" value="Galactose-binding domain-like"/>
    <property type="match status" value="3"/>
</dbReference>
<sequence length="1468" mass="159853">MSSARMRVLKKLLTFMLAFSLILAQTPAVIFSNADAATVIYHETFRDGTGDAVQSGGASLSHVSDKFFDGNDDGHALYISNRENNWDAADFRFSDIGLEHGKTYTITISGYVDEDAEVPEGSQVWLQTVDSYRVLTGVDMEAGKAFMLTCEYTADAESNRALRILSNDTGAQVPFYVGDILITAIPDAQDETEIYHESFKNGTGVAIQSGGAVLTHVTDAFFDGNDDGGALYVSNRVNNWDGADFNFSDIGIENGETYTVTVKGYVASGVTTDAAIWIQLVESDYPVVAGVRVTTGDAFILTGEFTADTGKYRAIRVNSNDAGKTLPFYIGDIRITKKSGNTEEPSGPPAEPFTPIDFEDGTDNGFTGRGDTEILTVTEEANHTEGGKYALKVEGRTSSWHGPQLRVEKYIEKGSEYRITVWVKLISPESAEIILSTQIGQGSSASYPNLLKKTIRASDGWVEFVGVYRYNNLGNGFVTIYVESSNPTASFYIDDINFEPTGSGPADIERDLQPIKDVYKDYFLIGNAISADSLEGLKLELLNLHFNAVTAENAMKPVELQPEKGRFTFEAADKLVDTALAYGHKVHGHVLVWHQQSPDWMNIAEKDANGNPVAYLSREEALANMRNHIRTVMEHFGDRVISWDVVNEAMADNPPNPDDWKASLRQSPWYHAIGPDYVEQAFLAAREVLDEHPDWDIKLYYNDYNLDNQNKAKAVYNMVRDINERYAAQHGGKLLIDGVGMQGHYALSTNPANVELSLERFISLGVEVSITELDIRAGSNGQLPEDLAIAQGYLYAQLFDIFRNHHEHIARVTFWGLDDGSSWRASENPLLFDRDLKAKPAYFGVIDPDKFMAEHPPVTPPDAKQGTAYYTATPPTIDGEIDAVWNSAQKLAVNQYLMAWQGATGTVRVLWDESNLYVLFEVDDTQLDKTSPNPWEQDSVEIFVDENNEKTTFYQEDDGQYRVNFDNETSFNPAGIAESFESKTLVSGTSYTVEMKIPLRTIIPADGTRIGFDAQVNDGENGSRQSVATWNDSTGNAYQDTSVFGTLTLRKPSSSGGSSGSTGSSSSAGTSPRIAIKSDGTVTISAPAYFDPAKAEAFSSISRNTFGNALDLAQADASGNKAIHITVGDVPGATRYTLELPAEALAGKNAGHRLIIDTPAGSIVAPGNMFTSGQAGAGSRISLTIARADSSALSEALKEAIGDRPVIALHAKIDGKDIAWNNPDTPVIVRIPYTPTAEELEDPEHLTIWYIDGSGNVIPVPNAKYDPTSGTVTFAIHHFSLYAVAYVKKTFSDSGLYPWAQESIEVLASRGILSGVTETLFKPGEYMTRGEFIAGLVRALGLSASFDGNFRDVPEGHAYYSEIGIARKLGITSGVGSNRCGTDQYLTRQDMMVLAYRALKAAGKVDGKGDLSELSKLFDAGLIAPYATESIAWLLGEGLIIGNGGILAPNDYATRASAAVFLHKISNR</sequence>
<evidence type="ECO:0000256" key="9">
    <source>
        <dbReference type="RuleBase" id="RU361174"/>
    </source>
</evidence>
<evidence type="ECO:0000256" key="1">
    <source>
        <dbReference type="ARBA" id="ARBA00007495"/>
    </source>
</evidence>
<dbReference type="EMBL" id="FQZP01000006">
    <property type="protein sequence ID" value="SHI67879.1"/>
    <property type="molecule type" value="Genomic_DNA"/>
</dbReference>
<evidence type="ECO:0000256" key="2">
    <source>
        <dbReference type="ARBA" id="ARBA00022729"/>
    </source>
</evidence>
<keyword evidence="7 9" id="KW-0624">Polysaccharide degradation</keyword>
<dbReference type="GO" id="GO:0045493">
    <property type="term" value="P:xylan catabolic process"/>
    <property type="evidence" value="ECO:0007669"/>
    <property type="project" value="UniProtKB-KW"/>
</dbReference>
<feature type="compositionally biased region" description="Low complexity" evidence="10">
    <location>
        <begin position="1053"/>
        <end position="1071"/>
    </location>
</feature>
<evidence type="ECO:0000259" key="13">
    <source>
        <dbReference type="PROSITE" id="PS51760"/>
    </source>
</evidence>
<feature type="domain" description="SLH" evidence="12">
    <location>
        <begin position="1414"/>
        <end position="1468"/>
    </location>
</feature>
<dbReference type="GO" id="GO:0031176">
    <property type="term" value="F:endo-1,4-beta-xylanase activity"/>
    <property type="evidence" value="ECO:0007669"/>
    <property type="project" value="UniProtKB-EC"/>
</dbReference>
<dbReference type="GO" id="GO:0030246">
    <property type="term" value="F:carbohydrate binding"/>
    <property type="evidence" value="ECO:0007669"/>
    <property type="project" value="InterPro"/>
</dbReference>
<feature type="domain" description="SLH" evidence="12">
    <location>
        <begin position="1287"/>
        <end position="1350"/>
    </location>
</feature>
<protein>
    <recommendedName>
        <fullName evidence="9">Beta-xylanase</fullName>
        <ecNumber evidence="9">3.2.1.8</ecNumber>
    </recommendedName>
</protein>
<dbReference type="SUPFAM" id="SSF51445">
    <property type="entry name" value="(Trans)glycosidases"/>
    <property type="match status" value="1"/>
</dbReference>
<evidence type="ECO:0000313" key="14">
    <source>
        <dbReference type="EMBL" id="SHI67879.1"/>
    </source>
</evidence>
<dbReference type="SUPFAM" id="SSF49344">
    <property type="entry name" value="CBD9-like"/>
    <property type="match status" value="1"/>
</dbReference>
<organism evidence="14 15">
    <name type="scientific">Thermoclostridium caenicola</name>
    <dbReference type="NCBI Taxonomy" id="659425"/>
    <lineage>
        <taxon>Bacteria</taxon>
        <taxon>Bacillati</taxon>
        <taxon>Bacillota</taxon>
        <taxon>Clostridia</taxon>
        <taxon>Eubacteriales</taxon>
        <taxon>Oscillospiraceae</taxon>
        <taxon>Thermoclostridium</taxon>
    </lineage>
</organism>
<evidence type="ECO:0000256" key="10">
    <source>
        <dbReference type="SAM" id="MobiDB-lite"/>
    </source>
</evidence>
<dbReference type="InterPro" id="IPR031158">
    <property type="entry name" value="GH10_AS"/>
</dbReference>
<dbReference type="PRINTS" id="PR00134">
    <property type="entry name" value="GLHYDRLASE10"/>
</dbReference>
<keyword evidence="15" id="KW-1185">Reference proteome</keyword>
<dbReference type="EC" id="3.2.1.8" evidence="9"/>
<dbReference type="CDD" id="cd00005">
    <property type="entry name" value="CBM9_like_1"/>
    <property type="match status" value="1"/>
</dbReference>
<keyword evidence="4 9" id="KW-0378">Hydrolase</keyword>
<feature type="region of interest" description="Disordered" evidence="10">
    <location>
        <begin position="338"/>
        <end position="358"/>
    </location>
</feature>
<feature type="domain" description="GH10" evidence="13">
    <location>
        <begin position="509"/>
        <end position="848"/>
    </location>
</feature>
<dbReference type="PROSITE" id="PS51272">
    <property type="entry name" value="SLH"/>
    <property type="match status" value="3"/>
</dbReference>
<dbReference type="Proteomes" id="UP000324781">
    <property type="component" value="Unassembled WGS sequence"/>
</dbReference>
<evidence type="ECO:0000256" key="6">
    <source>
        <dbReference type="ARBA" id="ARBA00023295"/>
    </source>
</evidence>
<evidence type="ECO:0000256" key="3">
    <source>
        <dbReference type="ARBA" id="ARBA00022737"/>
    </source>
</evidence>
<name>A0A1M6D3V1_9FIRM</name>
<keyword evidence="5 9" id="KW-0119">Carbohydrate metabolism</keyword>
<dbReference type="InterPro" id="IPR044846">
    <property type="entry name" value="GH10"/>
</dbReference>
<feature type="region of interest" description="Disordered" evidence="10">
    <location>
        <begin position="1049"/>
        <end position="1074"/>
    </location>
</feature>
<evidence type="ECO:0000256" key="11">
    <source>
        <dbReference type="SAM" id="SignalP"/>
    </source>
</evidence>
<evidence type="ECO:0000256" key="5">
    <source>
        <dbReference type="ARBA" id="ARBA00023277"/>
    </source>
</evidence>
<dbReference type="InterPro" id="IPR001119">
    <property type="entry name" value="SLH_dom"/>
</dbReference>